<dbReference type="EMBL" id="VIBQ01000090">
    <property type="protein sequence ID" value="KAB8703723.1"/>
    <property type="molecule type" value="Genomic_DNA"/>
</dbReference>
<sequence>MQPCNREMQGMNSLLNPPQISLQDLHNHHHQQQQQQPSQQIQSSQIHHFDPTTTHDDFLEQMFSTMPPPSWDLNPTKTPSAWDLKPRRDLSDETPPSNHDNNVAFHFDNSATLASKLRNHQINEPPKSS</sequence>
<evidence type="ECO:0000313" key="2">
    <source>
        <dbReference type="EMBL" id="KAB8703723.1"/>
    </source>
</evidence>
<dbReference type="AlphaFoldDB" id="A0A5N6L3T8"/>
<feature type="compositionally biased region" description="Polar residues" evidence="1">
    <location>
        <begin position="10"/>
        <end position="24"/>
    </location>
</feature>
<name>A0A5N6L3T8_9ROSI</name>
<reference evidence="2 3" key="1">
    <citation type="submission" date="2019-06" db="EMBL/GenBank/DDBJ databases">
        <title>A chromosomal-level reference genome of Carpinus fangiana (Coryloideae, Betulaceae).</title>
        <authorList>
            <person name="Yang X."/>
            <person name="Wang Z."/>
            <person name="Zhang L."/>
            <person name="Hao G."/>
            <person name="Liu J."/>
            <person name="Yang Y."/>
        </authorList>
    </citation>
    <scope>NUCLEOTIDE SEQUENCE [LARGE SCALE GENOMIC DNA]</scope>
    <source>
        <strain evidence="2">Cfa_2016G</strain>
        <tissue evidence="2">Leaf</tissue>
    </source>
</reference>
<feature type="compositionally biased region" description="Low complexity" evidence="1">
    <location>
        <begin position="32"/>
        <end position="46"/>
    </location>
</feature>
<evidence type="ECO:0000313" key="3">
    <source>
        <dbReference type="Proteomes" id="UP000327013"/>
    </source>
</evidence>
<keyword evidence="3" id="KW-1185">Reference proteome</keyword>
<dbReference type="OrthoDB" id="2020857at2759"/>
<feature type="compositionally biased region" description="Basic and acidic residues" evidence="1">
    <location>
        <begin position="47"/>
        <end position="58"/>
    </location>
</feature>
<comment type="caution">
    <text evidence="2">The sequence shown here is derived from an EMBL/GenBank/DDBJ whole genome shotgun (WGS) entry which is preliminary data.</text>
</comment>
<dbReference type="Proteomes" id="UP000327013">
    <property type="component" value="Unassembled WGS sequence"/>
</dbReference>
<protein>
    <submittedName>
        <fullName evidence="2">Uncharacterized protein</fullName>
    </submittedName>
</protein>
<accession>A0A5N6L3T8</accession>
<organism evidence="2 3">
    <name type="scientific">Carpinus fangiana</name>
    <dbReference type="NCBI Taxonomy" id="176857"/>
    <lineage>
        <taxon>Eukaryota</taxon>
        <taxon>Viridiplantae</taxon>
        <taxon>Streptophyta</taxon>
        <taxon>Embryophyta</taxon>
        <taxon>Tracheophyta</taxon>
        <taxon>Spermatophyta</taxon>
        <taxon>Magnoliopsida</taxon>
        <taxon>eudicotyledons</taxon>
        <taxon>Gunneridae</taxon>
        <taxon>Pentapetalae</taxon>
        <taxon>rosids</taxon>
        <taxon>fabids</taxon>
        <taxon>Fagales</taxon>
        <taxon>Betulaceae</taxon>
        <taxon>Carpinus</taxon>
    </lineage>
</organism>
<gene>
    <name evidence="2" type="ORF">FH972_026390</name>
</gene>
<feature type="region of interest" description="Disordered" evidence="1">
    <location>
        <begin position="1"/>
        <end position="104"/>
    </location>
</feature>
<evidence type="ECO:0000256" key="1">
    <source>
        <dbReference type="SAM" id="MobiDB-lite"/>
    </source>
</evidence>
<proteinExistence type="predicted"/>